<comment type="caution">
    <text evidence="2">The sequence shown here is derived from an EMBL/GenBank/DDBJ whole genome shotgun (WGS) entry which is preliminary data.</text>
</comment>
<protein>
    <submittedName>
        <fullName evidence="2">Uncharacterized protein</fullName>
    </submittedName>
</protein>
<feature type="region of interest" description="Disordered" evidence="1">
    <location>
        <begin position="1"/>
        <end position="51"/>
    </location>
</feature>
<proteinExistence type="predicted"/>
<gene>
    <name evidence="2" type="ORF">CFAM422_004589</name>
</gene>
<reference evidence="2 3" key="1">
    <citation type="submission" date="2018-06" db="EMBL/GenBank/DDBJ databases">
        <title>Genome analysis of cellulolytic fungus Trichoderma lentiforme CFAM-422.</title>
        <authorList>
            <person name="Steindorff A.S."/>
            <person name="Formighieri E.F."/>
            <person name="Midorikawa G.E.O."/>
            <person name="Tamietti M.S."/>
            <person name="Ramos E.Z."/>
            <person name="Silva A.S."/>
            <person name="Bon E.P.S."/>
            <person name="Mendes T.D."/>
            <person name="Damaso M.C.T."/>
            <person name="Favaro L.C.L."/>
        </authorList>
    </citation>
    <scope>NUCLEOTIDE SEQUENCE [LARGE SCALE GENOMIC DNA]</scope>
    <source>
        <strain evidence="2 3">CFAM-422</strain>
    </source>
</reference>
<organism evidence="2 3">
    <name type="scientific">Trichoderma lentiforme</name>
    <dbReference type="NCBI Taxonomy" id="1567552"/>
    <lineage>
        <taxon>Eukaryota</taxon>
        <taxon>Fungi</taxon>
        <taxon>Dikarya</taxon>
        <taxon>Ascomycota</taxon>
        <taxon>Pezizomycotina</taxon>
        <taxon>Sordariomycetes</taxon>
        <taxon>Hypocreomycetidae</taxon>
        <taxon>Hypocreales</taxon>
        <taxon>Hypocreaceae</taxon>
        <taxon>Trichoderma</taxon>
    </lineage>
</organism>
<dbReference type="AlphaFoldDB" id="A0A9P4XID8"/>
<feature type="compositionally biased region" description="Basic and acidic residues" evidence="1">
    <location>
        <begin position="23"/>
        <end position="34"/>
    </location>
</feature>
<sequence>MAKVLVDADRRVGGQQSESVAGQKKDGRFTDGEHAASLPFPRQMANGVRHQGCKRGEIVEGWRPDLT</sequence>
<keyword evidence="3" id="KW-1185">Reference proteome</keyword>
<name>A0A9P4XID8_9HYPO</name>
<accession>A0A9P4XID8</accession>
<evidence type="ECO:0000256" key="1">
    <source>
        <dbReference type="SAM" id="MobiDB-lite"/>
    </source>
</evidence>
<dbReference type="EMBL" id="QLNT01000007">
    <property type="protein sequence ID" value="KAF3073055.1"/>
    <property type="molecule type" value="Genomic_DNA"/>
</dbReference>
<feature type="compositionally biased region" description="Basic and acidic residues" evidence="1">
    <location>
        <begin position="1"/>
        <end position="12"/>
    </location>
</feature>
<dbReference type="Proteomes" id="UP000801864">
    <property type="component" value="Unassembled WGS sequence"/>
</dbReference>
<evidence type="ECO:0000313" key="3">
    <source>
        <dbReference type="Proteomes" id="UP000801864"/>
    </source>
</evidence>
<evidence type="ECO:0000313" key="2">
    <source>
        <dbReference type="EMBL" id="KAF3073055.1"/>
    </source>
</evidence>